<dbReference type="GO" id="GO:0003723">
    <property type="term" value="F:RNA binding"/>
    <property type="evidence" value="ECO:0007669"/>
    <property type="project" value="TreeGrafter"/>
</dbReference>
<proteinExistence type="predicted"/>
<dbReference type="Proteomes" id="UP000824469">
    <property type="component" value="Unassembled WGS sequence"/>
</dbReference>
<evidence type="ECO:0000256" key="1">
    <source>
        <dbReference type="ARBA" id="ARBA00022801"/>
    </source>
</evidence>
<evidence type="ECO:0000313" key="2">
    <source>
        <dbReference type="EMBL" id="KAH9301173.1"/>
    </source>
</evidence>
<dbReference type="GO" id="GO:0005737">
    <property type="term" value="C:cytoplasm"/>
    <property type="evidence" value="ECO:0007669"/>
    <property type="project" value="TreeGrafter"/>
</dbReference>
<evidence type="ECO:0000313" key="3">
    <source>
        <dbReference type="Proteomes" id="UP000824469"/>
    </source>
</evidence>
<dbReference type="PANTHER" id="PTHR14950">
    <property type="entry name" value="DICER-RELATED"/>
    <property type="match status" value="1"/>
</dbReference>
<dbReference type="GO" id="GO:0030422">
    <property type="term" value="P:siRNA processing"/>
    <property type="evidence" value="ECO:0007669"/>
    <property type="project" value="TreeGrafter"/>
</dbReference>
<dbReference type="PANTHER" id="PTHR14950:SF46">
    <property type="entry name" value="ENDORIBONUCLEASE DICER HOMOLOG 3"/>
    <property type="match status" value="1"/>
</dbReference>
<protein>
    <submittedName>
        <fullName evidence="2">Uncharacterized protein</fullName>
    </submittedName>
</protein>
<dbReference type="GO" id="GO:0004525">
    <property type="term" value="F:ribonuclease III activity"/>
    <property type="evidence" value="ECO:0007669"/>
    <property type="project" value="InterPro"/>
</dbReference>
<sequence>GYIRDEPFDPSRWNAPGTHCKRIVPCCCDQKKIEESIEGVIDMEDKVVKIGKTCDKGHRWMCSKTIADFVEALIGSYLVGGGLPAALEFMNWMNIPVAYGPELVNLALEHAFVNPNTLRKINMHAVESQLGYVFHQKALLVEAITHASQEDSGGGCCYQ</sequence>
<dbReference type="OMA" id="INMHAVE"/>
<keyword evidence="1" id="KW-0378">Hydrolase</keyword>
<dbReference type="SUPFAM" id="SSF69065">
    <property type="entry name" value="RNase III domain-like"/>
    <property type="match status" value="1"/>
</dbReference>
<gene>
    <name evidence="2" type="ORF">KI387_012756</name>
</gene>
<comment type="caution">
    <text evidence="2">The sequence shown here is derived from an EMBL/GenBank/DDBJ whole genome shotgun (WGS) entry which is preliminary data.</text>
</comment>
<dbReference type="AlphaFoldDB" id="A0AA38CRI8"/>
<feature type="non-terminal residue" evidence="2">
    <location>
        <position position="159"/>
    </location>
</feature>
<name>A0AA38CRI8_TAXCH</name>
<dbReference type="CDD" id="cd00593">
    <property type="entry name" value="RIBOc"/>
    <property type="match status" value="1"/>
</dbReference>
<dbReference type="Gene3D" id="1.10.1520.10">
    <property type="entry name" value="Ribonuclease III domain"/>
    <property type="match status" value="1"/>
</dbReference>
<reference evidence="2 3" key="1">
    <citation type="journal article" date="2021" name="Nat. Plants">
        <title>The Taxus genome provides insights into paclitaxel biosynthesis.</title>
        <authorList>
            <person name="Xiong X."/>
            <person name="Gou J."/>
            <person name="Liao Q."/>
            <person name="Li Y."/>
            <person name="Zhou Q."/>
            <person name="Bi G."/>
            <person name="Li C."/>
            <person name="Du R."/>
            <person name="Wang X."/>
            <person name="Sun T."/>
            <person name="Guo L."/>
            <person name="Liang H."/>
            <person name="Lu P."/>
            <person name="Wu Y."/>
            <person name="Zhang Z."/>
            <person name="Ro D.K."/>
            <person name="Shang Y."/>
            <person name="Huang S."/>
            <person name="Yan J."/>
        </authorList>
    </citation>
    <scope>NUCLEOTIDE SEQUENCE [LARGE SCALE GENOMIC DNA]</scope>
    <source>
        <strain evidence="2">Ta-2019</strain>
    </source>
</reference>
<dbReference type="GO" id="GO:0005634">
    <property type="term" value="C:nucleus"/>
    <property type="evidence" value="ECO:0007669"/>
    <property type="project" value="TreeGrafter"/>
</dbReference>
<dbReference type="EMBL" id="JAHRHJ020000009">
    <property type="protein sequence ID" value="KAH9301173.1"/>
    <property type="molecule type" value="Genomic_DNA"/>
</dbReference>
<keyword evidence="3" id="KW-1185">Reference proteome</keyword>
<accession>A0AA38CRI8</accession>
<organism evidence="2 3">
    <name type="scientific">Taxus chinensis</name>
    <name type="common">Chinese yew</name>
    <name type="synonym">Taxus wallichiana var. chinensis</name>
    <dbReference type="NCBI Taxonomy" id="29808"/>
    <lineage>
        <taxon>Eukaryota</taxon>
        <taxon>Viridiplantae</taxon>
        <taxon>Streptophyta</taxon>
        <taxon>Embryophyta</taxon>
        <taxon>Tracheophyta</taxon>
        <taxon>Spermatophyta</taxon>
        <taxon>Pinopsida</taxon>
        <taxon>Pinidae</taxon>
        <taxon>Conifers II</taxon>
        <taxon>Cupressales</taxon>
        <taxon>Taxaceae</taxon>
        <taxon>Taxus</taxon>
    </lineage>
</organism>
<feature type="non-terminal residue" evidence="2">
    <location>
        <position position="1"/>
    </location>
</feature>
<dbReference type="InterPro" id="IPR036389">
    <property type="entry name" value="RNase_III_sf"/>
</dbReference>
<dbReference type="InterPro" id="IPR000999">
    <property type="entry name" value="RNase_III_dom"/>
</dbReference>